<dbReference type="AlphaFoldDB" id="A0A9W9K2R4"/>
<keyword evidence="3" id="KW-1185">Reference proteome</keyword>
<evidence type="ECO:0000313" key="2">
    <source>
        <dbReference type="EMBL" id="KAJ5090974.1"/>
    </source>
</evidence>
<reference evidence="2" key="1">
    <citation type="submission" date="2022-11" db="EMBL/GenBank/DDBJ databases">
        <authorList>
            <person name="Petersen C."/>
        </authorList>
    </citation>
    <scope>NUCLEOTIDE SEQUENCE</scope>
    <source>
        <strain evidence="2">IBT 30761</strain>
    </source>
</reference>
<accession>A0A9W9K2R4</accession>
<evidence type="ECO:0000256" key="1">
    <source>
        <dbReference type="SAM" id="MobiDB-lite"/>
    </source>
</evidence>
<organism evidence="2 3">
    <name type="scientific">Penicillium argentinense</name>
    <dbReference type="NCBI Taxonomy" id="1131581"/>
    <lineage>
        <taxon>Eukaryota</taxon>
        <taxon>Fungi</taxon>
        <taxon>Dikarya</taxon>
        <taxon>Ascomycota</taxon>
        <taxon>Pezizomycotina</taxon>
        <taxon>Eurotiomycetes</taxon>
        <taxon>Eurotiomycetidae</taxon>
        <taxon>Eurotiales</taxon>
        <taxon>Aspergillaceae</taxon>
        <taxon>Penicillium</taxon>
    </lineage>
</organism>
<dbReference type="EMBL" id="JAPQKI010000009">
    <property type="protein sequence ID" value="KAJ5090974.1"/>
    <property type="molecule type" value="Genomic_DNA"/>
</dbReference>
<evidence type="ECO:0000313" key="3">
    <source>
        <dbReference type="Proteomes" id="UP001149074"/>
    </source>
</evidence>
<feature type="region of interest" description="Disordered" evidence="1">
    <location>
        <begin position="1"/>
        <end position="22"/>
    </location>
</feature>
<dbReference type="OrthoDB" id="5189481at2759"/>
<dbReference type="RefSeq" id="XP_056472955.1">
    <property type="nucleotide sequence ID" value="XM_056622149.1"/>
</dbReference>
<dbReference type="GeneID" id="81361128"/>
<dbReference type="Proteomes" id="UP001149074">
    <property type="component" value="Unassembled WGS sequence"/>
</dbReference>
<sequence length="83" mass="9538">MDYTNNATNKVDKTDTTLDEDFGDHSVSQIIGSRATHKKTRVQPWKDYYSVDPVDSPASGSLHDKPWFRVEDLYEDYRDHSGS</sequence>
<proteinExistence type="predicted"/>
<comment type="caution">
    <text evidence="2">The sequence shown here is derived from an EMBL/GenBank/DDBJ whole genome shotgun (WGS) entry which is preliminary data.</text>
</comment>
<reference evidence="2" key="2">
    <citation type="journal article" date="2023" name="IMA Fungus">
        <title>Comparative genomic study of the Penicillium genus elucidates a diverse pangenome and 15 lateral gene transfer events.</title>
        <authorList>
            <person name="Petersen C."/>
            <person name="Sorensen T."/>
            <person name="Nielsen M.R."/>
            <person name="Sondergaard T.E."/>
            <person name="Sorensen J.L."/>
            <person name="Fitzpatrick D.A."/>
            <person name="Frisvad J.C."/>
            <person name="Nielsen K.L."/>
        </authorList>
    </citation>
    <scope>NUCLEOTIDE SEQUENCE</scope>
    <source>
        <strain evidence="2">IBT 30761</strain>
    </source>
</reference>
<protein>
    <submittedName>
        <fullName evidence="2">Uncharacterized protein</fullName>
    </submittedName>
</protein>
<name>A0A9W9K2R4_9EURO</name>
<gene>
    <name evidence="2" type="ORF">N7532_009658</name>
</gene>